<dbReference type="SUPFAM" id="SSF46785">
    <property type="entry name" value="Winged helix' DNA-binding domain"/>
    <property type="match status" value="1"/>
</dbReference>
<gene>
    <name evidence="5" type="ORF">Y717_15570</name>
</gene>
<comment type="caution">
    <text evidence="5">The sequence shown here is derived from an EMBL/GenBank/DDBJ whole genome shotgun (WGS) entry which is preliminary data.</text>
</comment>
<dbReference type="InterPro" id="IPR050313">
    <property type="entry name" value="Carb_Metab_HTH_regulators"/>
</dbReference>
<evidence type="ECO:0000313" key="6">
    <source>
        <dbReference type="Proteomes" id="UP000245992"/>
    </source>
</evidence>
<dbReference type="SMART" id="SM00420">
    <property type="entry name" value="HTH_DEOR"/>
    <property type="match status" value="1"/>
</dbReference>
<dbReference type="Proteomes" id="UP000245992">
    <property type="component" value="Unassembled WGS sequence"/>
</dbReference>
<dbReference type="InterPro" id="IPR036388">
    <property type="entry name" value="WH-like_DNA-bd_sf"/>
</dbReference>
<dbReference type="InterPro" id="IPR014036">
    <property type="entry name" value="DeoR-like_C"/>
</dbReference>
<dbReference type="Pfam" id="PF00455">
    <property type="entry name" value="DeoRC"/>
    <property type="match status" value="1"/>
</dbReference>
<keyword evidence="1" id="KW-0805">Transcription regulation</keyword>
<dbReference type="PANTHER" id="PTHR30363">
    <property type="entry name" value="HTH-TYPE TRANSCRIPTIONAL REGULATOR SRLR-RELATED"/>
    <property type="match status" value="1"/>
</dbReference>
<evidence type="ECO:0000259" key="4">
    <source>
        <dbReference type="PROSITE" id="PS51000"/>
    </source>
</evidence>
<dbReference type="Pfam" id="PF08220">
    <property type="entry name" value="HTH_DeoR"/>
    <property type="match status" value="1"/>
</dbReference>
<dbReference type="InterPro" id="IPR036390">
    <property type="entry name" value="WH_DNA-bd_sf"/>
</dbReference>
<evidence type="ECO:0000256" key="3">
    <source>
        <dbReference type="ARBA" id="ARBA00023163"/>
    </source>
</evidence>
<name>A0A2T7T982_9ACTN</name>
<dbReference type="GO" id="GO:0003700">
    <property type="term" value="F:DNA-binding transcription factor activity"/>
    <property type="evidence" value="ECO:0007669"/>
    <property type="project" value="InterPro"/>
</dbReference>
<evidence type="ECO:0000256" key="1">
    <source>
        <dbReference type="ARBA" id="ARBA00023015"/>
    </source>
</evidence>
<dbReference type="InterPro" id="IPR037171">
    <property type="entry name" value="NagB/RpiA_transferase-like"/>
</dbReference>
<dbReference type="PANTHER" id="PTHR30363:SF44">
    <property type="entry name" value="AGA OPERON TRANSCRIPTIONAL REPRESSOR-RELATED"/>
    <property type="match status" value="1"/>
</dbReference>
<evidence type="ECO:0000313" key="5">
    <source>
        <dbReference type="EMBL" id="PVE11739.1"/>
    </source>
</evidence>
<dbReference type="OrthoDB" id="7688673at2"/>
<sequence>MNRHERHTTLLELLTERHQLEVESVAAELGVSVATIRRDLDHLAEQQLVTRTRGGAVAHSVAYELPLRYKAVRHAGAKERIARAAAAMTERGMVVGLNGGTTTSEVARALATRGELRGTAEERMAEEPALTIVTNALNIAHELAVRPHIKVVTTGGVAMPQSYELVGPLARHIIGEVSLDIAFIGADSVDTESGAGAHSEHEASINALLAERARTLVVVADSSKLGARAFARICPVEDIGTLITDSGAPEWARRFEERGVRVLQV</sequence>
<organism evidence="5 6">
    <name type="scientific">Streptomyces scopuliridis RB72</name>
    <dbReference type="NCBI Taxonomy" id="1440053"/>
    <lineage>
        <taxon>Bacteria</taxon>
        <taxon>Bacillati</taxon>
        <taxon>Actinomycetota</taxon>
        <taxon>Actinomycetes</taxon>
        <taxon>Kitasatosporales</taxon>
        <taxon>Streptomycetaceae</taxon>
        <taxon>Streptomyces</taxon>
    </lineage>
</organism>
<accession>A0A2T7T982</accession>
<proteinExistence type="predicted"/>
<dbReference type="PRINTS" id="PR00037">
    <property type="entry name" value="HTHLACR"/>
</dbReference>
<keyword evidence="6" id="KW-1185">Reference proteome</keyword>
<dbReference type="EMBL" id="AZSP01000128">
    <property type="protein sequence ID" value="PVE11739.1"/>
    <property type="molecule type" value="Genomic_DNA"/>
</dbReference>
<dbReference type="STRING" id="1440053.GCA_000718095_06318"/>
<keyword evidence="3" id="KW-0804">Transcription</keyword>
<dbReference type="RefSeq" id="WP_030355240.1">
    <property type="nucleotide sequence ID" value="NZ_AZSP01000128.1"/>
</dbReference>
<dbReference type="InterPro" id="IPR001034">
    <property type="entry name" value="DeoR_HTH"/>
</dbReference>
<dbReference type="SUPFAM" id="SSF100950">
    <property type="entry name" value="NagB/RpiA/CoA transferase-like"/>
    <property type="match status" value="1"/>
</dbReference>
<keyword evidence="2" id="KW-0238">DNA-binding</keyword>
<protein>
    <submittedName>
        <fullName evidence="5">Alkaline phosphatase</fullName>
    </submittedName>
</protein>
<dbReference type="AlphaFoldDB" id="A0A2T7T982"/>
<dbReference type="Gene3D" id="3.40.50.1360">
    <property type="match status" value="1"/>
</dbReference>
<dbReference type="InterPro" id="IPR018356">
    <property type="entry name" value="Tscrpt_reg_HTH_DeoR_CS"/>
</dbReference>
<evidence type="ECO:0000256" key="2">
    <source>
        <dbReference type="ARBA" id="ARBA00023125"/>
    </source>
</evidence>
<dbReference type="PROSITE" id="PS00894">
    <property type="entry name" value="HTH_DEOR_1"/>
    <property type="match status" value="1"/>
</dbReference>
<dbReference type="Gene3D" id="1.10.10.10">
    <property type="entry name" value="Winged helix-like DNA-binding domain superfamily/Winged helix DNA-binding domain"/>
    <property type="match status" value="1"/>
</dbReference>
<dbReference type="SMART" id="SM01134">
    <property type="entry name" value="DeoRC"/>
    <property type="match status" value="1"/>
</dbReference>
<feature type="domain" description="HTH deoR-type" evidence="4">
    <location>
        <begin position="3"/>
        <end position="58"/>
    </location>
</feature>
<dbReference type="GO" id="GO:0003677">
    <property type="term" value="F:DNA binding"/>
    <property type="evidence" value="ECO:0007669"/>
    <property type="project" value="UniProtKB-KW"/>
</dbReference>
<dbReference type="PROSITE" id="PS51000">
    <property type="entry name" value="HTH_DEOR_2"/>
    <property type="match status" value="1"/>
</dbReference>
<reference evidence="5 6" key="1">
    <citation type="submission" date="2013-12" db="EMBL/GenBank/DDBJ databases">
        <title>Annotated genome of Streptomyces scopuliridis.</title>
        <authorList>
            <person name="Olson J.B."/>
        </authorList>
    </citation>
    <scope>NUCLEOTIDE SEQUENCE [LARGE SCALE GENOMIC DNA]</scope>
    <source>
        <strain evidence="5 6">RB72</strain>
    </source>
</reference>